<dbReference type="InterPro" id="IPR043146">
    <property type="entry name" value="Penicillin_amidase_N_B-knob"/>
</dbReference>
<sequence length="829" mass="89089">MRSCAAGRSRSRCCRGSPRRTSSRRFRIEPVNRALTIAGALLFALFLAAFLAAHAVRRTLPAPSGERVVRGLEAPVTIAYDASGVPVLRASTEHDAAFAQGWAHARDRRFQMELQRRAAAGRLAECVGPAALPSDRRFRTFGFAQVAEAAAAAMSPRRREYFEAYAAGVNAWDEDHPAPLEFAALGIARERWTVRDVILTVLLMFERLQDDGSTERMVEVMDAALPPALVAFLTPSATPLDVALDGAPPPPPPPLPGPGEVDLRAAPAAPRARAAARRAAELVAAAAFAAEARDRGSNNWAVAPSRTATGGALFAGDPHLGLSVPVIWHRQRLEGAGFSVTGITLPGAPGVIMGSNGDVAWSFTNVEPDAADLVRVAVADAETLAYVGPAGPEPFRVRREEIRVRGRRAETLVVRETRWGPVVGRSARGGLLALQWIALDPWMGDMDLRGLNRARSLEEFMTRLPEFRGPAQNAVVADRAGRIGWGIAGWLPRRVGFDGRRPRDGADSTARWDGYVGPAELPKLVDPPSGVIVTANQRTVGAPWLETAFGTQHAMPWRARRLYDVLVSRGRWTADDMAALQNDVDDAFLGPTFAALDRALTPAAIAGDDTLARVRRVLKGWTRRADTTSVAHAYLRHARVALHAAVQAPLVAPCVARDSNFAYAWPLADEVTRRLLEERPPHLLDPAHADWDALVRAAARAAARRLSARAGGAPFDSVRWGDVNRAAIHHPLGDAVPPLGRWLNMPPAALAGGAMVVRVATPRTGASMRMVVDLVDPVRSRFALPGGQSGHFLSPHYGDGFADWVAGRAGAFEPGAAVGTFRLRPGPRP</sequence>
<dbReference type="Gene3D" id="1.10.1400.10">
    <property type="match status" value="1"/>
</dbReference>
<dbReference type="PANTHER" id="PTHR34218">
    <property type="entry name" value="PEPTIDASE S45 PENICILLIN AMIDASE"/>
    <property type="match status" value="1"/>
</dbReference>
<evidence type="ECO:0000256" key="2">
    <source>
        <dbReference type="ARBA" id="ARBA00022801"/>
    </source>
</evidence>
<dbReference type="InterPro" id="IPR029055">
    <property type="entry name" value="Ntn_hydrolases_N"/>
</dbReference>
<feature type="compositionally biased region" description="Basic residues" evidence="6">
    <location>
        <begin position="9"/>
        <end position="20"/>
    </location>
</feature>
<evidence type="ECO:0000256" key="4">
    <source>
        <dbReference type="PIRSR" id="PIRSR001227-1"/>
    </source>
</evidence>
<keyword evidence="5" id="KW-0106">Calcium</keyword>
<comment type="similarity">
    <text evidence="1">Belongs to the peptidase S45 family.</text>
</comment>
<evidence type="ECO:0000256" key="6">
    <source>
        <dbReference type="SAM" id="MobiDB-lite"/>
    </source>
</evidence>
<feature type="binding site" evidence="5">
    <location>
        <position position="369"/>
    </location>
    <ligand>
        <name>Ca(2+)</name>
        <dbReference type="ChEBI" id="CHEBI:29108"/>
    </ligand>
</feature>
<gene>
    <name evidence="7" type="ORF">ENR23_13445</name>
</gene>
<comment type="caution">
    <text evidence="7">The sequence shown here is derived from an EMBL/GenBank/DDBJ whole genome shotgun (WGS) entry which is preliminary data.</text>
</comment>
<dbReference type="InterPro" id="IPR014395">
    <property type="entry name" value="Pen/GL7ACA/AHL_acylase"/>
</dbReference>
<organism evidence="7">
    <name type="scientific">Eiseniibacteriota bacterium</name>
    <dbReference type="NCBI Taxonomy" id="2212470"/>
    <lineage>
        <taxon>Bacteria</taxon>
        <taxon>Candidatus Eiseniibacteriota</taxon>
    </lineage>
</organism>
<dbReference type="Gene3D" id="1.10.439.10">
    <property type="entry name" value="Penicillin Amidohydrolase, domain 1"/>
    <property type="match status" value="1"/>
</dbReference>
<feature type="region of interest" description="Disordered" evidence="6">
    <location>
        <begin position="1"/>
        <end position="20"/>
    </location>
</feature>
<dbReference type="EMBL" id="DSQF01000028">
    <property type="protein sequence ID" value="HGZ44396.1"/>
    <property type="molecule type" value="Genomic_DNA"/>
</dbReference>
<dbReference type="InterPro" id="IPR043147">
    <property type="entry name" value="Penicillin_amidase_A-knob"/>
</dbReference>
<feature type="binding site" evidence="5">
    <location>
        <position position="372"/>
    </location>
    <ligand>
        <name>Ca(2+)</name>
        <dbReference type="ChEBI" id="CHEBI:29108"/>
    </ligand>
</feature>
<evidence type="ECO:0000313" key="7">
    <source>
        <dbReference type="EMBL" id="HGZ44396.1"/>
    </source>
</evidence>
<comment type="cofactor">
    <cofactor evidence="5">
        <name>Ca(2+)</name>
        <dbReference type="ChEBI" id="CHEBI:29108"/>
    </cofactor>
    <text evidence="5">Binds 1 Ca(2+) ion per dimer.</text>
</comment>
<evidence type="ECO:0000256" key="1">
    <source>
        <dbReference type="ARBA" id="ARBA00006586"/>
    </source>
</evidence>
<dbReference type="GO" id="GO:0046872">
    <property type="term" value="F:metal ion binding"/>
    <property type="evidence" value="ECO:0007669"/>
    <property type="project" value="UniProtKB-KW"/>
</dbReference>
<dbReference type="CDD" id="cd03747">
    <property type="entry name" value="Ntn_PGA_like"/>
    <property type="match status" value="1"/>
</dbReference>
<keyword evidence="5" id="KW-0479">Metal-binding</keyword>
<dbReference type="GO" id="GO:0016811">
    <property type="term" value="F:hydrolase activity, acting on carbon-nitrogen (but not peptide) bonds, in linear amides"/>
    <property type="evidence" value="ECO:0007669"/>
    <property type="project" value="InterPro"/>
</dbReference>
<reference evidence="7" key="1">
    <citation type="journal article" date="2020" name="mSystems">
        <title>Genome- and Community-Level Interaction Insights into Carbon Utilization and Element Cycling Functions of Hydrothermarchaeota in Hydrothermal Sediment.</title>
        <authorList>
            <person name="Zhou Z."/>
            <person name="Liu Y."/>
            <person name="Xu W."/>
            <person name="Pan J."/>
            <person name="Luo Z.H."/>
            <person name="Li M."/>
        </authorList>
    </citation>
    <scope>NUCLEOTIDE SEQUENCE [LARGE SCALE GENOMIC DNA]</scope>
    <source>
        <strain evidence="7">SpSt-381</strain>
    </source>
</reference>
<dbReference type="Gene3D" id="2.30.120.10">
    <property type="match status" value="1"/>
</dbReference>
<dbReference type="GO" id="GO:0017000">
    <property type="term" value="P:antibiotic biosynthetic process"/>
    <property type="evidence" value="ECO:0007669"/>
    <property type="project" value="InterPro"/>
</dbReference>
<dbReference type="Gene3D" id="3.60.20.10">
    <property type="entry name" value="Glutamine Phosphoribosylpyrophosphate, subunit 1, domain 1"/>
    <property type="match status" value="1"/>
</dbReference>
<dbReference type="Pfam" id="PF01804">
    <property type="entry name" value="Penicil_amidase"/>
    <property type="match status" value="1"/>
</dbReference>
<dbReference type="PIRSF" id="PIRSF001227">
    <property type="entry name" value="Pen_acylase"/>
    <property type="match status" value="1"/>
</dbReference>
<feature type="active site" description="Nucleophile" evidence="4">
    <location>
        <position position="297"/>
    </location>
</feature>
<accession>A0A832I5X4</accession>
<keyword evidence="2" id="KW-0378">Hydrolase</keyword>
<dbReference type="SUPFAM" id="SSF56235">
    <property type="entry name" value="N-terminal nucleophile aminohydrolases (Ntn hydrolases)"/>
    <property type="match status" value="1"/>
</dbReference>
<keyword evidence="3" id="KW-0865">Zymogen</keyword>
<proteinExistence type="inferred from homology"/>
<name>A0A832I5X4_UNCEI</name>
<dbReference type="InterPro" id="IPR023343">
    <property type="entry name" value="Penicillin_amidase_dom1"/>
</dbReference>
<evidence type="ECO:0000256" key="3">
    <source>
        <dbReference type="ARBA" id="ARBA00023145"/>
    </source>
</evidence>
<dbReference type="InterPro" id="IPR002692">
    <property type="entry name" value="S45"/>
</dbReference>
<evidence type="ECO:0000256" key="5">
    <source>
        <dbReference type="PIRSR" id="PIRSR001227-2"/>
    </source>
</evidence>
<protein>
    <submittedName>
        <fullName evidence="7">Penicillin acylase family protein</fullName>
    </submittedName>
</protein>
<dbReference type="AlphaFoldDB" id="A0A832I5X4"/>
<dbReference type="PANTHER" id="PTHR34218:SF4">
    <property type="entry name" value="ACYL-HOMOSERINE LACTONE ACYLASE QUIP"/>
    <property type="match status" value="1"/>
</dbReference>